<evidence type="ECO:0000313" key="2">
    <source>
        <dbReference type="EMBL" id="OIQ69061.1"/>
    </source>
</evidence>
<comment type="caution">
    <text evidence="2">The sequence shown here is derived from an EMBL/GenBank/DDBJ whole genome shotgun (WGS) entry which is preliminary data.</text>
</comment>
<gene>
    <name evidence="2" type="ORF">GALL_493410</name>
</gene>
<feature type="compositionally biased region" description="Polar residues" evidence="1">
    <location>
        <begin position="17"/>
        <end position="26"/>
    </location>
</feature>
<dbReference type="AlphaFoldDB" id="A0A1J5PZL4"/>
<proteinExistence type="predicted"/>
<organism evidence="2">
    <name type="scientific">mine drainage metagenome</name>
    <dbReference type="NCBI Taxonomy" id="410659"/>
    <lineage>
        <taxon>unclassified sequences</taxon>
        <taxon>metagenomes</taxon>
        <taxon>ecological metagenomes</taxon>
    </lineage>
</organism>
<name>A0A1J5PZL4_9ZZZZ</name>
<dbReference type="EMBL" id="MLJW01004940">
    <property type="protein sequence ID" value="OIQ69061.1"/>
    <property type="molecule type" value="Genomic_DNA"/>
</dbReference>
<feature type="region of interest" description="Disordered" evidence="1">
    <location>
        <begin position="1"/>
        <end position="30"/>
    </location>
</feature>
<sequence>MVPKLRSVKSMVMAPASTGSDSSSRKTVTRIDHTNSGILCRVMPGARMLKIVVMKLMAPRIDEAPARWIDRMAKSTAGPGWPDVDSGA</sequence>
<protein>
    <submittedName>
        <fullName evidence="2">Uncharacterized protein</fullName>
    </submittedName>
</protein>
<reference evidence="2" key="1">
    <citation type="submission" date="2016-10" db="EMBL/GenBank/DDBJ databases">
        <title>Sequence of Gallionella enrichment culture.</title>
        <authorList>
            <person name="Poehlein A."/>
            <person name="Muehling M."/>
            <person name="Daniel R."/>
        </authorList>
    </citation>
    <scope>NUCLEOTIDE SEQUENCE</scope>
</reference>
<evidence type="ECO:0000256" key="1">
    <source>
        <dbReference type="SAM" id="MobiDB-lite"/>
    </source>
</evidence>
<accession>A0A1J5PZL4</accession>